<keyword evidence="7" id="KW-0862">Zinc</keyword>
<accession>A0A8J8M6N5</accession>
<comment type="function">
    <text evidence="2">Purine nucleoside enzyme that catalyzes the phosphorolysis of adenosine and inosine nucleosides, yielding D-ribose 1-phosphate and the respective free bases, adenine and hypoxanthine. Also catalyzes the phosphorolysis of S-methyl-5'-thioadenosine into adenine and S-methyl-5-thio-alpha-D-ribose 1-phosphate. Also has adenosine deaminase activity.</text>
</comment>
<dbReference type="PANTHER" id="PTHR30616">
    <property type="entry name" value="UNCHARACTERIZED PROTEIN YFIH"/>
    <property type="match status" value="1"/>
</dbReference>
<evidence type="ECO:0000256" key="10">
    <source>
        <dbReference type="ARBA" id="ARBA00049893"/>
    </source>
</evidence>
<evidence type="ECO:0000313" key="12">
    <source>
        <dbReference type="EMBL" id="QUH27394.1"/>
    </source>
</evidence>
<dbReference type="AlphaFoldDB" id="A0A8J8M6N5"/>
<gene>
    <name evidence="12" type="primary">pgeF</name>
    <name evidence="12" type="ORF">HYG85_00040</name>
</gene>
<dbReference type="SUPFAM" id="SSF64438">
    <property type="entry name" value="CNF1/YfiH-like putative cysteine hydrolases"/>
    <property type="match status" value="1"/>
</dbReference>
<reference evidence="12 13" key="1">
    <citation type="submission" date="2020-07" db="EMBL/GenBank/DDBJ databases">
        <title>Vallitalea guaymasensis genome.</title>
        <authorList>
            <person name="Postec A."/>
        </authorList>
    </citation>
    <scope>NUCLEOTIDE SEQUENCE [LARGE SCALE GENOMIC DNA]</scope>
    <source>
        <strain evidence="12 13">Ra1766G1</strain>
    </source>
</reference>
<comment type="catalytic activity">
    <reaction evidence="8">
        <text>adenosine + H2O + H(+) = inosine + NH4(+)</text>
        <dbReference type="Rhea" id="RHEA:24408"/>
        <dbReference type="ChEBI" id="CHEBI:15377"/>
        <dbReference type="ChEBI" id="CHEBI:15378"/>
        <dbReference type="ChEBI" id="CHEBI:16335"/>
        <dbReference type="ChEBI" id="CHEBI:17596"/>
        <dbReference type="ChEBI" id="CHEBI:28938"/>
        <dbReference type="EC" id="3.5.4.4"/>
    </reaction>
    <physiologicalReaction direction="left-to-right" evidence="8">
        <dbReference type="Rhea" id="RHEA:24409"/>
    </physiologicalReaction>
</comment>
<evidence type="ECO:0000256" key="6">
    <source>
        <dbReference type="ARBA" id="ARBA00022801"/>
    </source>
</evidence>
<name>A0A8J8M6N5_9FIRM</name>
<dbReference type="Gene3D" id="3.60.140.10">
    <property type="entry name" value="CNF1/YfiH-like putative cysteine hydrolases"/>
    <property type="match status" value="1"/>
</dbReference>
<proteinExistence type="inferred from homology"/>
<dbReference type="GO" id="GO:0017061">
    <property type="term" value="F:S-methyl-5-thioadenosine phosphorylase activity"/>
    <property type="evidence" value="ECO:0007669"/>
    <property type="project" value="UniProtKB-EC"/>
</dbReference>
<evidence type="ECO:0000256" key="1">
    <source>
        <dbReference type="ARBA" id="ARBA00000553"/>
    </source>
</evidence>
<dbReference type="NCBIfam" id="TIGR00726">
    <property type="entry name" value="peptidoglycan editing factor PgeF"/>
    <property type="match status" value="1"/>
</dbReference>
<comment type="similarity">
    <text evidence="3 11">Belongs to the purine nucleoside phosphorylase YfiH/LACC1 family.</text>
</comment>
<evidence type="ECO:0000256" key="8">
    <source>
        <dbReference type="ARBA" id="ARBA00047989"/>
    </source>
</evidence>
<dbReference type="InterPro" id="IPR011324">
    <property type="entry name" value="Cytotoxic_necrot_fac-like_cat"/>
</dbReference>
<dbReference type="RefSeq" id="WP_212691789.1">
    <property type="nucleotide sequence ID" value="NZ_CP058561.1"/>
</dbReference>
<keyword evidence="13" id="KW-1185">Reference proteome</keyword>
<evidence type="ECO:0000256" key="3">
    <source>
        <dbReference type="ARBA" id="ARBA00007353"/>
    </source>
</evidence>
<keyword evidence="5" id="KW-0479">Metal-binding</keyword>
<dbReference type="KEGG" id="vgu:HYG85_00040"/>
<comment type="catalytic activity">
    <reaction evidence="9">
        <text>adenosine + phosphate = alpha-D-ribose 1-phosphate + adenine</text>
        <dbReference type="Rhea" id="RHEA:27642"/>
        <dbReference type="ChEBI" id="CHEBI:16335"/>
        <dbReference type="ChEBI" id="CHEBI:16708"/>
        <dbReference type="ChEBI" id="CHEBI:43474"/>
        <dbReference type="ChEBI" id="CHEBI:57720"/>
        <dbReference type="EC" id="2.4.2.1"/>
    </reaction>
    <physiologicalReaction direction="left-to-right" evidence="9">
        <dbReference type="Rhea" id="RHEA:27643"/>
    </physiologicalReaction>
</comment>
<dbReference type="Proteomes" id="UP000677305">
    <property type="component" value="Chromosome"/>
</dbReference>
<dbReference type="InterPro" id="IPR003730">
    <property type="entry name" value="Cu_polyphenol_OxRdtase"/>
</dbReference>
<sequence>MKSEVFKVNRIDDLEYLTIPAFERAGITNHCFSTRLGGVSKGIYESMNLGFNRGDLDENVRKNFEILCSSVGINYKDLVFSDQVHRDVIKVVTSKDKGKGIFRESDIEGVDGLITNESKVPLVTFYADCVPIYFLDPVKKVIGLTHSGWRGTVQKIASKTVEKMVSEFSSNVDDILCCIGPSIGPCCFEVESEVVDEFKKIFNNEEQDKVIKKKTKNKYLIDLWTANKLILLDVGINNENITITDICTNCNKDQMFSHRGTGGERGSLAAIMELK</sequence>
<dbReference type="GO" id="GO:0005507">
    <property type="term" value="F:copper ion binding"/>
    <property type="evidence" value="ECO:0007669"/>
    <property type="project" value="TreeGrafter"/>
</dbReference>
<evidence type="ECO:0000256" key="11">
    <source>
        <dbReference type="RuleBase" id="RU361274"/>
    </source>
</evidence>
<protein>
    <recommendedName>
        <fullName evidence="11">Purine nucleoside phosphorylase</fullName>
    </recommendedName>
</protein>
<dbReference type="CDD" id="cd16833">
    <property type="entry name" value="YfiH"/>
    <property type="match status" value="1"/>
</dbReference>
<evidence type="ECO:0000256" key="9">
    <source>
        <dbReference type="ARBA" id="ARBA00048968"/>
    </source>
</evidence>
<evidence type="ECO:0000256" key="5">
    <source>
        <dbReference type="ARBA" id="ARBA00022723"/>
    </source>
</evidence>
<organism evidence="12 13">
    <name type="scientific">Vallitalea guaymasensis</name>
    <dbReference type="NCBI Taxonomy" id="1185412"/>
    <lineage>
        <taxon>Bacteria</taxon>
        <taxon>Bacillati</taxon>
        <taxon>Bacillota</taxon>
        <taxon>Clostridia</taxon>
        <taxon>Lachnospirales</taxon>
        <taxon>Vallitaleaceae</taxon>
        <taxon>Vallitalea</taxon>
    </lineage>
</organism>
<keyword evidence="6" id="KW-0378">Hydrolase</keyword>
<dbReference type="GO" id="GO:0016787">
    <property type="term" value="F:hydrolase activity"/>
    <property type="evidence" value="ECO:0007669"/>
    <property type="project" value="UniProtKB-KW"/>
</dbReference>
<evidence type="ECO:0000256" key="2">
    <source>
        <dbReference type="ARBA" id="ARBA00003215"/>
    </source>
</evidence>
<comment type="catalytic activity">
    <reaction evidence="10">
        <text>S-methyl-5'-thioadenosine + phosphate = 5-(methylsulfanyl)-alpha-D-ribose 1-phosphate + adenine</text>
        <dbReference type="Rhea" id="RHEA:11852"/>
        <dbReference type="ChEBI" id="CHEBI:16708"/>
        <dbReference type="ChEBI" id="CHEBI:17509"/>
        <dbReference type="ChEBI" id="CHEBI:43474"/>
        <dbReference type="ChEBI" id="CHEBI:58533"/>
        <dbReference type="EC" id="2.4.2.28"/>
    </reaction>
    <physiologicalReaction direction="left-to-right" evidence="10">
        <dbReference type="Rhea" id="RHEA:11853"/>
    </physiologicalReaction>
</comment>
<evidence type="ECO:0000256" key="7">
    <source>
        <dbReference type="ARBA" id="ARBA00022833"/>
    </source>
</evidence>
<dbReference type="InterPro" id="IPR038371">
    <property type="entry name" value="Cu_polyphenol_OxRdtase_sf"/>
</dbReference>
<dbReference type="PANTHER" id="PTHR30616:SF2">
    <property type="entry name" value="PURINE NUCLEOSIDE PHOSPHORYLASE LACC1"/>
    <property type="match status" value="1"/>
</dbReference>
<evidence type="ECO:0000256" key="4">
    <source>
        <dbReference type="ARBA" id="ARBA00022679"/>
    </source>
</evidence>
<dbReference type="EMBL" id="CP058561">
    <property type="protein sequence ID" value="QUH27394.1"/>
    <property type="molecule type" value="Genomic_DNA"/>
</dbReference>
<keyword evidence="4" id="KW-0808">Transferase</keyword>
<evidence type="ECO:0000313" key="13">
    <source>
        <dbReference type="Proteomes" id="UP000677305"/>
    </source>
</evidence>
<comment type="catalytic activity">
    <reaction evidence="1">
        <text>inosine + phosphate = alpha-D-ribose 1-phosphate + hypoxanthine</text>
        <dbReference type="Rhea" id="RHEA:27646"/>
        <dbReference type="ChEBI" id="CHEBI:17368"/>
        <dbReference type="ChEBI" id="CHEBI:17596"/>
        <dbReference type="ChEBI" id="CHEBI:43474"/>
        <dbReference type="ChEBI" id="CHEBI:57720"/>
        <dbReference type="EC" id="2.4.2.1"/>
    </reaction>
    <physiologicalReaction direction="left-to-right" evidence="1">
        <dbReference type="Rhea" id="RHEA:27647"/>
    </physiologicalReaction>
</comment>
<dbReference type="Pfam" id="PF02578">
    <property type="entry name" value="Cu-oxidase_4"/>
    <property type="match status" value="1"/>
</dbReference>